<evidence type="ECO:0000313" key="3">
    <source>
        <dbReference type="Proteomes" id="UP000190016"/>
    </source>
</evidence>
<feature type="transmembrane region" description="Helical" evidence="1">
    <location>
        <begin position="149"/>
        <end position="168"/>
    </location>
</feature>
<dbReference type="RefSeq" id="WP_078779145.1">
    <property type="nucleotide sequence ID" value="NZ_MBDS01000017.1"/>
</dbReference>
<feature type="transmembrane region" description="Helical" evidence="1">
    <location>
        <begin position="174"/>
        <end position="191"/>
    </location>
</feature>
<keyword evidence="1" id="KW-0812">Transmembrane</keyword>
<reference evidence="2 3" key="1">
    <citation type="submission" date="2016-07" db="EMBL/GenBank/DDBJ databases">
        <title>Revisiting the Taxonomy of the Elizabethkingia Genus based on Whole-Genome Sequencing, Optical Mapping, and MALDI-TOF.</title>
        <authorList>
            <person name="Nicholson A.C."/>
        </authorList>
    </citation>
    <scope>NUCLEOTIDE SEQUENCE [LARGE SCALE GENOMIC DNA]</scope>
    <source>
        <strain evidence="2 3">C1558</strain>
    </source>
</reference>
<organism evidence="2 3">
    <name type="scientific">Elizabethkingia ursingii</name>
    <dbReference type="NCBI Taxonomy" id="1756150"/>
    <lineage>
        <taxon>Bacteria</taxon>
        <taxon>Pseudomonadati</taxon>
        <taxon>Bacteroidota</taxon>
        <taxon>Flavobacteriia</taxon>
        <taxon>Flavobacteriales</taxon>
        <taxon>Weeksellaceae</taxon>
        <taxon>Elizabethkingia</taxon>
    </lineage>
</organism>
<sequence length="210" mass="24153">MDKELNLKARNTPQLWILLSANILILCGIIYPVHFKAITSDFDIVFILKGLGATIAPLLLFLLNGLLSSNQKAVLVFWKLKNPLPGSEAFSKFSKKDSRIDRKKLKEIYGSLPKAPEEQNKLWYKIYKKNCLELVIYESHRAFLLARDLTSLCFLLIIFIGIPILIFSIWPISIYYFIFLLIQYFIIVIGAQNRGRRFVSNVLAIESIQV</sequence>
<dbReference type="Proteomes" id="UP000190016">
    <property type="component" value="Unassembled WGS sequence"/>
</dbReference>
<proteinExistence type="predicted"/>
<evidence type="ECO:0000256" key="1">
    <source>
        <dbReference type="SAM" id="Phobius"/>
    </source>
</evidence>
<dbReference type="EMBL" id="MBDS01000017">
    <property type="protein sequence ID" value="OPB87031.1"/>
    <property type="molecule type" value="Genomic_DNA"/>
</dbReference>
<feature type="transmembrane region" description="Helical" evidence="1">
    <location>
        <begin position="46"/>
        <end position="67"/>
    </location>
</feature>
<feature type="transmembrane region" description="Helical" evidence="1">
    <location>
        <begin position="15"/>
        <end position="34"/>
    </location>
</feature>
<keyword evidence="1" id="KW-0472">Membrane</keyword>
<name>A0ABX3N6H2_9FLAO</name>
<keyword evidence="1" id="KW-1133">Transmembrane helix</keyword>
<evidence type="ECO:0000313" key="2">
    <source>
        <dbReference type="EMBL" id="OPB87031.1"/>
    </source>
</evidence>
<keyword evidence="3" id="KW-1185">Reference proteome</keyword>
<gene>
    <name evidence="2" type="ORF">BB021_10995</name>
</gene>
<evidence type="ECO:0008006" key="4">
    <source>
        <dbReference type="Google" id="ProtNLM"/>
    </source>
</evidence>
<accession>A0ABX3N6H2</accession>
<protein>
    <recommendedName>
        <fullName evidence="4">Glycosyl-4,4'-diaponeurosporenoate acyltransferase</fullName>
    </recommendedName>
</protein>
<comment type="caution">
    <text evidence="2">The sequence shown here is derived from an EMBL/GenBank/DDBJ whole genome shotgun (WGS) entry which is preliminary data.</text>
</comment>